<name>A0A9C6WMY0_ARADU</name>
<feature type="region of interest" description="Disordered" evidence="1">
    <location>
        <begin position="585"/>
        <end position="610"/>
    </location>
</feature>
<dbReference type="RefSeq" id="XP_052110450.1">
    <property type="nucleotide sequence ID" value="XM_052254490.1"/>
</dbReference>
<feature type="domain" description="Sieve element occlusion C-terminal" evidence="3">
    <location>
        <begin position="436"/>
        <end position="583"/>
    </location>
</feature>
<dbReference type="GeneID" id="107466723"/>
<dbReference type="Pfam" id="PF14576">
    <property type="entry name" value="SEO_N"/>
    <property type="match status" value="2"/>
</dbReference>
<feature type="domain" description="Sieve element occlusion N-terminal" evidence="2">
    <location>
        <begin position="134"/>
        <end position="240"/>
    </location>
</feature>
<reference evidence="5" key="2">
    <citation type="submission" date="2025-08" db="UniProtKB">
        <authorList>
            <consortium name="RefSeq"/>
        </authorList>
    </citation>
    <scope>IDENTIFICATION</scope>
    <source>
        <tissue evidence="5">Whole plant</tissue>
    </source>
</reference>
<dbReference type="GO" id="GO:0010088">
    <property type="term" value="P:phloem development"/>
    <property type="evidence" value="ECO:0007669"/>
    <property type="project" value="InterPro"/>
</dbReference>
<evidence type="ECO:0000259" key="3">
    <source>
        <dbReference type="Pfam" id="PF14577"/>
    </source>
</evidence>
<protein>
    <submittedName>
        <fullName evidence="5">Protein SIEVE ELEMENT OCCLUSION B-like isoform X1</fullName>
    </submittedName>
</protein>
<keyword evidence="4" id="KW-1185">Reference proteome</keyword>
<dbReference type="Pfam" id="PF14577">
    <property type="entry name" value="SEO_C"/>
    <property type="match status" value="1"/>
</dbReference>
<dbReference type="PANTHER" id="PTHR33232:SF21">
    <property type="entry name" value="SIEVE ELEMENT OCCLUSION-RELATED"/>
    <property type="match status" value="1"/>
</dbReference>
<evidence type="ECO:0000256" key="1">
    <source>
        <dbReference type="SAM" id="MobiDB-lite"/>
    </source>
</evidence>
<gene>
    <name evidence="5" type="primary">LOC107466723</name>
</gene>
<proteinExistence type="predicted"/>
<dbReference type="Proteomes" id="UP000515211">
    <property type="component" value="Chromosome 9"/>
</dbReference>
<reference evidence="4" key="1">
    <citation type="journal article" date="2016" name="Nat. Genet.">
        <title>The genome sequences of Arachis duranensis and Arachis ipaensis, the diploid ancestors of cultivated peanut.</title>
        <authorList>
            <person name="Bertioli D.J."/>
            <person name="Cannon S.B."/>
            <person name="Froenicke L."/>
            <person name="Huang G."/>
            <person name="Farmer A.D."/>
            <person name="Cannon E.K."/>
            <person name="Liu X."/>
            <person name="Gao D."/>
            <person name="Clevenger J."/>
            <person name="Dash S."/>
            <person name="Ren L."/>
            <person name="Moretzsohn M.C."/>
            <person name="Shirasawa K."/>
            <person name="Huang W."/>
            <person name="Vidigal B."/>
            <person name="Abernathy B."/>
            <person name="Chu Y."/>
            <person name="Niederhuth C.E."/>
            <person name="Umale P."/>
            <person name="Araujo A.C."/>
            <person name="Kozik A."/>
            <person name="Kim K.D."/>
            <person name="Burow M.D."/>
            <person name="Varshney R.K."/>
            <person name="Wang X."/>
            <person name="Zhang X."/>
            <person name="Barkley N."/>
            <person name="Guimaraes P.M."/>
            <person name="Isobe S."/>
            <person name="Guo B."/>
            <person name="Liao B."/>
            <person name="Stalker H.T."/>
            <person name="Schmitz R.J."/>
            <person name="Scheffler B.E."/>
            <person name="Leal-Bertioli S.C."/>
            <person name="Xun X."/>
            <person name="Jackson S.A."/>
            <person name="Michelmore R."/>
            <person name="Ozias-Akins P."/>
        </authorList>
    </citation>
    <scope>NUCLEOTIDE SEQUENCE [LARGE SCALE GENOMIC DNA]</scope>
    <source>
        <strain evidence="4">cv. V14167</strain>
    </source>
</reference>
<dbReference type="InterPro" id="IPR027944">
    <property type="entry name" value="SEO_C"/>
</dbReference>
<accession>A0A9C6WMY0</accession>
<dbReference type="InterPro" id="IPR039299">
    <property type="entry name" value="SEOA"/>
</dbReference>
<feature type="domain" description="Sieve element occlusion N-terminal" evidence="2">
    <location>
        <begin position="39"/>
        <end position="108"/>
    </location>
</feature>
<dbReference type="AlphaFoldDB" id="A0A9C6WMY0"/>
<evidence type="ECO:0000313" key="4">
    <source>
        <dbReference type="Proteomes" id="UP000515211"/>
    </source>
</evidence>
<sequence length="647" mass="74947">MLVNPFELGDSHIRDMAYHTHLNDNATCDTHVLYTTVSTLLYKNRLPETGSSSFQPGFHTLKLISTQMINATSGVQYVHQTTMWILEQLKNYSWDAKALLTLAAFAFEIHRIESLESPWTNEVQSRWKVPPIATNLVAWVMEALEHIWEWLKLSSIGYNTEDVPSLSDAFNEIPLLVYWILASLVASVANIIASSDYQLSDFIDRLSSIDNNLKEHLSLIKQEIDGFEDYLRRKEMFSQTKDGVSMLRNLCEPTPEFPRVQVYDGNTKTKKQGFEVFKQKHVLLYFSEFNSIDSEILFLNYIHVRLEENPKEVIKGFKKEDFKILWIPIVDNMDDSAKIKLRFETLKSYIRCYAVEHFSKLPGIRLIREKLNYTGKPIMPVLTPKGDIINEDAKDLIFQWGIEAFPFRKFDGEDLSLKWKWFWDVLKKLSLGIQLEGGKYIFIYQGKNREWNQKLAFELDKIKAHETIKRADCVIEHYQLGKNDHGAISSFWKEIEIKKETKKASKLHEVLDYKIQDKMESLLRLKNDPQGWVILSKGSNVKVLGGMKPMFETMMNFETWKDKVLQIEGFDIALKEYYDAQAEDDAAEEVKPTPPNGKMPIIREPPNGEKPQHTIFIKPPKGDKSICDRICSGIKDFFHHCCACATD</sequence>
<evidence type="ECO:0000313" key="5">
    <source>
        <dbReference type="RefSeq" id="XP_052110450.1"/>
    </source>
</evidence>
<dbReference type="InterPro" id="IPR027942">
    <property type="entry name" value="SEO_N"/>
</dbReference>
<evidence type="ECO:0000259" key="2">
    <source>
        <dbReference type="Pfam" id="PF14576"/>
    </source>
</evidence>
<dbReference type="PANTHER" id="PTHR33232">
    <property type="entry name" value="PROTEIN SIEVE ELEMENT OCCLUSION B-LIKE"/>
    <property type="match status" value="1"/>
</dbReference>
<organism evidence="4 5">
    <name type="scientific">Arachis duranensis</name>
    <name type="common">Wild peanut</name>
    <dbReference type="NCBI Taxonomy" id="130453"/>
    <lineage>
        <taxon>Eukaryota</taxon>
        <taxon>Viridiplantae</taxon>
        <taxon>Streptophyta</taxon>
        <taxon>Embryophyta</taxon>
        <taxon>Tracheophyta</taxon>
        <taxon>Spermatophyta</taxon>
        <taxon>Magnoliopsida</taxon>
        <taxon>eudicotyledons</taxon>
        <taxon>Gunneridae</taxon>
        <taxon>Pentapetalae</taxon>
        <taxon>rosids</taxon>
        <taxon>fabids</taxon>
        <taxon>Fabales</taxon>
        <taxon>Fabaceae</taxon>
        <taxon>Papilionoideae</taxon>
        <taxon>50 kb inversion clade</taxon>
        <taxon>dalbergioids sensu lato</taxon>
        <taxon>Dalbergieae</taxon>
        <taxon>Pterocarpus clade</taxon>
        <taxon>Arachis</taxon>
    </lineage>
</organism>